<dbReference type="InterPro" id="IPR050582">
    <property type="entry name" value="HAD-like_SerB"/>
</dbReference>
<evidence type="ECO:0000256" key="8">
    <source>
        <dbReference type="ARBA" id="ARBA00022842"/>
    </source>
</evidence>
<dbReference type="SUPFAM" id="SSF56784">
    <property type="entry name" value="HAD-like"/>
    <property type="match status" value="1"/>
</dbReference>
<dbReference type="NCBIfam" id="TIGR01488">
    <property type="entry name" value="HAD-SF-IB"/>
    <property type="match status" value="1"/>
</dbReference>
<dbReference type="AlphaFoldDB" id="A0A0R3SSN7"/>
<keyword evidence="5" id="KW-0028">Amino-acid biosynthesis</keyword>
<evidence type="ECO:0000256" key="2">
    <source>
        <dbReference type="ARBA" id="ARBA00005135"/>
    </source>
</evidence>
<sequence length="234" mass="25932">LTLYYISLATNFSTVRAICFDVDSTVCPEEGLDVLAEFCNKGEIVKRITSQAMDGELDVTEALDQRLKVLNLTKDLMHQFLDKNPLKLTPGIEKLSSILRKNEVDIYLVSGGIHELVDRVAKRLSIPDDHVYANKLIYNDDGLVMDFDYNQPTSRSTGKAEVVAQIKSKLAPNEGVLMVGDGATDAAASPPADAFIGFGGVVVRPAVKRTTPYYFYSFDEMLEFFKRAGLIRIL</sequence>
<comment type="pathway">
    <text evidence="2">Amino-acid biosynthesis; L-serine biosynthesis; L-serine from 3-phospho-D-glycerate: step 3/3.</text>
</comment>
<accession>A0A0R3SSN7</accession>
<dbReference type="GO" id="GO:0000287">
    <property type="term" value="F:magnesium ion binding"/>
    <property type="evidence" value="ECO:0007669"/>
    <property type="project" value="TreeGrafter"/>
</dbReference>
<name>A0A0R3SSN7_HYMDI</name>
<dbReference type="Gene3D" id="1.10.150.210">
    <property type="entry name" value="Phosphoserine phosphatase, domain 2"/>
    <property type="match status" value="1"/>
</dbReference>
<dbReference type="WBParaSite" id="HDID_0000833101-mRNA-1">
    <property type="protein sequence ID" value="HDID_0000833101-mRNA-1"/>
    <property type="gene ID" value="HDID_0000833101"/>
</dbReference>
<reference evidence="10" key="1">
    <citation type="submission" date="2017-02" db="UniProtKB">
        <authorList>
            <consortium name="WormBaseParasite"/>
        </authorList>
    </citation>
    <scope>IDENTIFICATION</scope>
</reference>
<evidence type="ECO:0000256" key="9">
    <source>
        <dbReference type="ARBA" id="ARBA00023299"/>
    </source>
</evidence>
<comment type="cofactor">
    <cofactor evidence="1">
        <name>Mg(2+)</name>
        <dbReference type="ChEBI" id="CHEBI:18420"/>
    </cofactor>
</comment>
<dbReference type="STRING" id="6216.A0A0R3SSN7"/>
<evidence type="ECO:0000256" key="7">
    <source>
        <dbReference type="ARBA" id="ARBA00022801"/>
    </source>
</evidence>
<organism evidence="10">
    <name type="scientific">Hymenolepis diminuta</name>
    <name type="common">Rat tapeworm</name>
    <dbReference type="NCBI Taxonomy" id="6216"/>
    <lineage>
        <taxon>Eukaryota</taxon>
        <taxon>Metazoa</taxon>
        <taxon>Spiralia</taxon>
        <taxon>Lophotrochozoa</taxon>
        <taxon>Platyhelminthes</taxon>
        <taxon>Cestoda</taxon>
        <taxon>Eucestoda</taxon>
        <taxon>Cyclophyllidea</taxon>
        <taxon>Hymenolepididae</taxon>
        <taxon>Hymenolepis</taxon>
    </lineage>
</organism>
<protein>
    <recommendedName>
        <fullName evidence="4">Phosphoserine phosphatase</fullName>
        <ecNumber evidence="3">3.1.3.3</ecNumber>
    </recommendedName>
</protein>
<keyword evidence="7" id="KW-0378">Hydrolase</keyword>
<evidence type="ECO:0000256" key="1">
    <source>
        <dbReference type="ARBA" id="ARBA00001946"/>
    </source>
</evidence>
<dbReference type="EC" id="3.1.3.3" evidence="3"/>
<keyword evidence="9" id="KW-0718">Serine biosynthesis</keyword>
<dbReference type="Pfam" id="PF00702">
    <property type="entry name" value="Hydrolase"/>
    <property type="match status" value="1"/>
</dbReference>
<dbReference type="InterPro" id="IPR023214">
    <property type="entry name" value="HAD_sf"/>
</dbReference>
<dbReference type="GO" id="GO:0006564">
    <property type="term" value="P:L-serine biosynthetic process"/>
    <property type="evidence" value="ECO:0007669"/>
    <property type="project" value="UniProtKB-KW"/>
</dbReference>
<dbReference type="Gene3D" id="3.40.50.1000">
    <property type="entry name" value="HAD superfamily/HAD-like"/>
    <property type="match status" value="1"/>
</dbReference>
<keyword evidence="8" id="KW-0460">Magnesium</keyword>
<evidence type="ECO:0000256" key="3">
    <source>
        <dbReference type="ARBA" id="ARBA00012640"/>
    </source>
</evidence>
<dbReference type="InterPro" id="IPR036412">
    <property type="entry name" value="HAD-like_sf"/>
</dbReference>
<keyword evidence="6" id="KW-0479">Metal-binding</keyword>
<evidence type="ECO:0000256" key="6">
    <source>
        <dbReference type="ARBA" id="ARBA00022723"/>
    </source>
</evidence>
<dbReference type="PANTHER" id="PTHR43344">
    <property type="entry name" value="PHOSPHOSERINE PHOSPHATASE"/>
    <property type="match status" value="1"/>
</dbReference>
<evidence type="ECO:0000313" key="10">
    <source>
        <dbReference type="WBParaSite" id="HDID_0000833101-mRNA-1"/>
    </source>
</evidence>
<proteinExistence type="predicted"/>
<dbReference type="GO" id="GO:0036424">
    <property type="term" value="F:L-phosphoserine phosphatase activity"/>
    <property type="evidence" value="ECO:0007669"/>
    <property type="project" value="TreeGrafter"/>
</dbReference>
<dbReference type="GO" id="GO:0005737">
    <property type="term" value="C:cytoplasm"/>
    <property type="evidence" value="ECO:0007669"/>
    <property type="project" value="TreeGrafter"/>
</dbReference>
<dbReference type="PANTHER" id="PTHR43344:SF2">
    <property type="entry name" value="PHOSPHOSERINE PHOSPHATASE"/>
    <property type="match status" value="1"/>
</dbReference>
<evidence type="ECO:0000256" key="5">
    <source>
        <dbReference type="ARBA" id="ARBA00022605"/>
    </source>
</evidence>
<evidence type="ECO:0000256" key="4">
    <source>
        <dbReference type="ARBA" id="ARBA00015196"/>
    </source>
</evidence>